<proteinExistence type="inferred from homology"/>
<comment type="similarity">
    <text evidence="3">Belongs to the acetyltransferase family. RimJ subfamily.</text>
</comment>
<dbReference type="InterPro" id="IPR016181">
    <property type="entry name" value="Acyl_CoA_acyltransferase"/>
</dbReference>
<dbReference type="GO" id="GO:0005737">
    <property type="term" value="C:cytoplasm"/>
    <property type="evidence" value="ECO:0007669"/>
    <property type="project" value="TreeGrafter"/>
</dbReference>
<protein>
    <submittedName>
        <fullName evidence="5">Acetyltransferase, GNAT family</fullName>
    </submittedName>
</protein>
<dbReference type="PANTHER" id="PTHR43792">
    <property type="entry name" value="GNAT FAMILY, PUTATIVE (AFU_ORTHOLOGUE AFUA_3G00765)-RELATED-RELATED"/>
    <property type="match status" value="1"/>
</dbReference>
<dbReference type="STRING" id="216946.STURO_v1c07710"/>
<dbReference type="OrthoDB" id="389566at2"/>
<dbReference type="RefSeq" id="WP_075048599.1">
    <property type="nucleotide sequence ID" value="NZ_CP012328.1"/>
</dbReference>
<dbReference type="GO" id="GO:0008999">
    <property type="term" value="F:protein-N-terminal-alanine acetyltransferase activity"/>
    <property type="evidence" value="ECO:0007669"/>
    <property type="project" value="TreeGrafter"/>
</dbReference>
<reference evidence="5 6" key="1">
    <citation type="journal article" date="2015" name="Genome Announc.">
        <title>Complete Genome Sequence of Spiroplasma turonicum Strain Tab4cT, a Parasite of a Horse Fly, Haematopota sp. (Diptera: Tabanidae).</title>
        <authorList>
            <person name="Davis R.E."/>
            <person name="Shao J."/>
            <person name="Zhao Y."/>
            <person name="Gasparich G.E."/>
            <person name="Gaynor B.J."/>
            <person name="Donofrio N."/>
        </authorList>
    </citation>
    <scope>NUCLEOTIDE SEQUENCE [LARGE SCALE GENOMIC DNA]</scope>
    <source>
        <strain evidence="5 6">Tab4c</strain>
    </source>
</reference>
<dbReference type="PANTHER" id="PTHR43792:SF8">
    <property type="entry name" value="[RIBOSOMAL PROTEIN US5]-ALANINE N-ACETYLTRANSFERASE"/>
    <property type="match status" value="1"/>
</dbReference>
<keyword evidence="6" id="KW-1185">Reference proteome</keyword>
<dbReference type="Pfam" id="PF13302">
    <property type="entry name" value="Acetyltransf_3"/>
    <property type="match status" value="1"/>
</dbReference>
<sequence>MIDIDNYSYIETSRLYLKYVNIDNAQDMFEYCNDEETVFYLDFDRHLTLNDTINSIKSYFMLSPFGKYGIFIKDNDKMIGTIDIRLNNNEYSNLGWVINKNYRNKGYCSEALLGLISFYSSKLNIRELYAIHEVSNIASERVMDKANFIKLNKFFKKEVKKNERTMCIHKLQIKK</sequence>
<dbReference type="SUPFAM" id="SSF55729">
    <property type="entry name" value="Acyl-CoA N-acyltransferases (Nat)"/>
    <property type="match status" value="1"/>
</dbReference>
<dbReference type="Proteomes" id="UP000067243">
    <property type="component" value="Chromosome"/>
</dbReference>
<dbReference type="InterPro" id="IPR051531">
    <property type="entry name" value="N-acetyltransferase"/>
</dbReference>
<dbReference type="AlphaFoldDB" id="A0A0K1P6X2"/>
<evidence type="ECO:0000256" key="3">
    <source>
        <dbReference type="ARBA" id="ARBA00038502"/>
    </source>
</evidence>
<evidence type="ECO:0000256" key="2">
    <source>
        <dbReference type="ARBA" id="ARBA00023315"/>
    </source>
</evidence>
<keyword evidence="1 5" id="KW-0808">Transferase</keyword>
<evidence type="ECO:0000259" key="4">
    <source>
        <dbReference type="PROSITE" id="PS51186"/>
    </source>
</evidence>
<evidence type="ECO:0000313" key="6">
    <source>
        <dbReference type="Proteomes" id="UP000067243"/>
    </source>
</evidence>
<evidence type="ECO:0000313" key="5">
    <source>
        <dbReference type="EMBL" id="AKU80020.1"/>
    </source>
</evidence>
<gene>
    <name evidence="5" type="ORF">STURON_00774</name>
</gene>
<dbReference type="Gene3D" id="3.40.630.30">
    <property type="match status" value="1"/>
</dbReference>
<dbReference type="EMBL" id="CP012328">
    <property type="protein sequence ID" value="AKU80020.1"/>
    <property type="molecule type" value="Genomic_DNA"/>
</dbReference>
<dbReference type="InterPro" id="IPR000182">
    <property type="entry name" value="GNAT_dom"/>
</dbReference>
<dbReference type="KEGG" id="stur:STURON_00774"/>
<feature type="domain" description="N-acetyltransferase" evidence="4">
    <location>
        <begin position="27"/>
        <end position="174"/>
    </location>
</feature>
<name>A0A0K1P6X2_9MOLU</name>
<dbReference type="PATRIC" id="fig|216946.3.peg.803"/>
<dbReference type="PROSITE" id="PS51186">
    <property type="entry name" value="GNAT"/>
    <property type="match status" value="1"/>
</dbReference>
<evidence type="ECO:0000256" key="1">
    <source>
        <dbReference type="ARBA" id="ARBA00022679"/>
    </source>
</evidence>
<keyword evidence="2" id="KW-0012">Acyltransferase</keyword>
<organism evidence="5 6">
    <name type="scientific">Spiroplasma turonicum</name>
    <dbReference type="NCBI Taxonomy" id="216946"/>
    <lineage>
        <taxon>Bacteria</taxon>
        <taxon>Bacillati</taxon>
        <taxon>Mycoplasmatota</taxon>
        <taxon>Mollicutes</taxon>
        <taxon>Entomoplasmatales</taxon>
        <taxon>Spiroplasmataceae</taxon>
        <taxon>Spiroplasma</taxon>
    </lineage>
</organism>
<accession>A0A0K1P6X2</accession>